<evidence type="ECO:0000256" key="4">
    <source>
        <dbReference type="ARBA" id="ARBA00022676"/>
    </source>
</evidence>
<comment type="caution">
    <text evidence="10">The sequence shown here is derived from an EMBL/GenBank/DDBJ whole genome shotgun (WGS) entry which is preliminary data.</text>
</comment>
<keyword evidence="6" id="KW-0677">Repeat</keyword>
<feature type="domain" description="O-GlcNAc transferase C-terminal" evidence="9">
    <location>
        <begin position="347"/>
        <end position="497"/>
    </location>
</feature>
<dbReference type="SUPFAM" id="SSF48452">
    <property type="entry name" value="TPR-like"/>
    <property type="match status" value="2"/>
</dbReference>
<comment type="similarity">
    <text evidence="2">Belongs to the glycosyltransferase 41 family. O-GlcNAc transferase subfamily.</text>
</comment>
<evidence type="ECO:0000256" key="7">
    <source>
        <dbReference type="ARBA" id="ARBA00022803"/>
    </source>
</evidence>
<dbReference type="SMART" id="SM00028">
    <property type="entry name" value="TPR"/>
    <property type="match status" value="6"/>
</dbReference>
<feature type="repeat" description="TPR" evidence="8">
    <location>
        <begin position="38"/>
        <end position="71"/>
    </location>
</feature>
<evidence type="ECO:0000256" key="8">
    <source>
        <dbReference type="PROSITE-ProRule" id="PRU00339"/>
    </source>
</evidence>
<dbReference type="PANTHER" id="PTHR44835">
    <property type="entry name" value="UDP-N-ACETYLGLUCOSAMINE--PEPTIDE N-ACETYLGLUCOSAMINYLTRANSFERASE SPINDLY-RELATED"/>
    <property type="match status" value="1"/>
</dbReference>
<evidence type="ECO:0000256" key="6">
    <source>
        <dbReference type="ARBA" id="ARBA00022737"/>
    </source>
</evidence>
<sequence length="695" mass="72103">MHPNEGQVWKALSVAQQLLGEDALPAIERAMQLLPGDADLPANLGAMLADRGRWAEARAAYEQALRLQPRLAGAHNNLGNALLALGQPGEALAAFDRALALQPGLAAALGNRGRALLALGRHADAADAFGRALAAQPGDVGLRLHASTALAAAGRAADAVAALRGAVVLAPVHVDAWFRLGQQLQAGGDAAGAVEAWERVLALDAGHAEAACNLSLLQPESGEIVLGTALLAGVAGERRAAVLANLGGLRLAAGRHAGAVAAYREALALLPQSPQALGNLAQALKRQGALDEADAVLGRLIELDPALPTARSDRLLLRTYRGADTGDEAAGFGRAVRAPAVARPARPAGPLRVGLVSADLRSHPVGRLAEAWLPALAARCELFVYAGSRTEDALTQRLRAAVPRWLNVAALDDDALALRIAADGIDILVDLNGHTGGHRLGVFARRPAPRQFSWLGYAGSTGLAEIDAFVGDRGLLPEGAESRFVEPLRRLPHSFTVYAPPADAPAVAPLGEAPCFGSFNALHKLGDEVLALWARVLDAAPGSRLLVKAPGLQHAAESAALCARWPGNAQRLELEGPGPLADYLAAFGRVDIALDPFPHGGGMTTLDGLWMGVPVLTLPGAATISRQGLSFMQTLGLADDWVATDADDYVRRAAARLSDRAGLAALRQSLRGRMAASPLCDAGRFADDLLAVLTA</sequence>
<dbReference type="Gene3D" id="1.25.40.10">
    <property type="entry name" value="Tetratricopeptide repeat domain"/>
    <property type="match status" value="4"/>
</dbReference>
<evidence type="ECO:0000256" key="5">
    <source>
        <dbReference type="ARBA" id="ARBA00022679"/>
    </source>
</evidence>
<dbReference type="Pfam" id="PF13414">
    <property type="entry name" value="TPR_11"/>
    <property type="match status" value="1"/>
</dbReference>
<dbReference type="EMBL" id="JBIGIC010000007">
    <property type="protein sequence ID" value="MFG6488223.1"/>
    <property type="molecule type" value="Genomic_DNA"/>
</dbReference>
<dbReference type="Pfam" id="PF14559">
    <property type="entry name" value="TPR_19"/>
    <property type="match status" value="1"/>
</dbReference>
<evidence type="ECO:0000256" key="1">
    <source>
        <dbReference type="ARBA" id="ARBA00004922"/>
    </source>
</evidence>
<keyword evidence="5" id="KW-0808">Transferase</keyword>
<feature type="repeat" description="TPR" evidence="8">
    <location>
        <begin position="106"/>
        <end position="139"/>
    </location>
</feature>
<dbReference type="RefSeq" id="WP_394412654.1">
    <property type="nucleotide sequence ID" value="NZ_JBIGIC010000007.1"/>
</dbReference>
<dbReference type="Pfam" id="PF13432">
    <property type="entry name" value="TPR_16"/>
    <property type="match status" value="1"/>
</dbReference>
<feature type="repeat" description="TPR" evidence="8">
    <location>
        <begin position="72"/>
        <end position="105"/>
    </location>
</feature>
<feature type="domain" description="O-GlcNAc transferase C-terminal" evidence="9">
    <location>
        <begin position="513"/>
        <end position="689"/>
    </location>
</feature>
<dbReference type="Proteomes" id="UP001606134">
    <property type="component" value="Unassembled WGS sequence"/>
</dbReference>
<dbReference type="InterPro" id="IPR011990">
    <property type="entry name" value="TPR-like_helical_dom_sf"/>
</dbReference>
<comment type="pathway">
    <text evidence="1">Protein modification; protein glycosylation.</text>
</comment>
<organism evidence="10 11">
    <name type="scientific">Pelomonas candidula</name>
    <dbReference type="NCBI Taxonomy" id="3299025"/>
    <lineage>
        <taxon>Bacteria</taxon>
        <taxon>Pseudomonadati</taxon>
        <taxon>Pseudomonadota</taxon>
        <taxon>Betaproteobacteria</taxon>
        <taxon>Burkholderiales</taxon>
        <taxon>Sphaerotilaceae</taxon>
        <taxon>Roseateles</taxon>
    </lineage>
</organism>
<evidence type="ECO:0000259" key="9">
    <source>
        <dbReference type="Pfam" id="PF13844"/>
    </source>
</evidence>
<proteinExistence type="inferred from homology"/>
<dbReference type="PANTHER" id="PTHR44835:SF1">
    <property type="entry name" value="PROTEIN O-GLCNAC TRANSFERASE"/>
    <property type="match status" value="1"/>
</dbReference>
<reference evidence="10 11" key="1">
    <citation type="submission" date="2024-08" db="EMBL/GenBank/DDBJ databases">
        <authorList>
            <person name="Lu H."/>
        </authorList>
    </citation>
    <scope>NUCLEOTIDE SEQUENCE [LARGE SCALE GENOMIC DNA]</scope>
    <source>
        <strain evidence="10 11">BYS78W</strain>
    </source>
</reference>
<gene>
    <name evidence="10" type="ORF">ACG04R_16170</name>
</gene>
<dbReference type="PROSITE" id="PS50005">
    <property type="entry name" value="TPR"/>
    <property type="match status" value="5"/>
</dbReference>
<dbReference type="EC" id="2.4.1.255" evidence="3"/>
<keyword evidence="4" id="KW-0328">Glycosyltransferase</keyword>
<name>A0ABW7HEY1_9BURK</name>
<accession>A0ABW7HEY1</accession>
<dbReference type="Gene3D" id="3.40.50.11380">
    <property type="match status" value="1"/>
</dbReference>
<dbReference type="PROSITE" id="PS50293">
    <property type="entry name" value="TPR_REGION"/>
    <property type="match status" value="1"/>
</dbReference>
<feature type="repeat" description="TPR" evidence="8">
    <location>
        <begin position="174"/>
        <end position="207"/>
    </location>
</feature>
<evidence type="ECO:0000313" key="10">
    <source>
        <dbReference type="EMBL" id="MFG6488223.1"/>
    </source>
</evidence>
<keyword evidence="7 8" id="KW-0802">TPR repeat</keyword>
<dbReference type="Pfam" id="PF13844">
    <property type="entry name" value="Glyco_transf_41"/>
    <property type="match status" value="2"/>
</dbReference>
<evidence type="ECO:0000313" key="11">
    <source>
        <dbReference type="Proteomes" id="UP001606134"/>
    </source>
</evidence>
<feature type="repeat" description="TPR" evidence="8">
    <location>
        <begin position="240"/>
        <end position="273"/>
    </location>
</feature>
<protein>
    <recommendedName>
        <fullName evidence="3">protein O-GlcNAc transferase</fullName>
        <ecNumber evidence="3">2.4.1.255</ecNumber>
    </recommendedName>
</protein>
<dbReference type="InterPro" id="IPR029489">
    <property type="entry name" value="OGT/SEC/SPY_C"/>
</dbReference>
<keyword evidence="11" id="KW-1185">Reference proteome</keyword>
<dbReference type="InterPro" id="IPR051939">
    <property type="entry name" value="Glycosyltr_41/O-GlcNAc_trsf"/>
</dbReference>
<evidence type="ECO:0000256" key="2">
    <source>
        <dbReference type="ARBA" id="ARBA00005386"/>
    </source>
</evidence>
<evidence type="ECO:0000256" key="3">
    <source>
        <dbReference type="ARBA" id="ARBA00011970"/>
    </source>
</evidence>
<dbReference type="Gene3D" id="3.40.50.2000">
    <property type="entry name" value="Glycogen Phosphorylase B"/>
    <property type="match status" value="1"/>
</dbReference>
<dbReference type="InterPro" id="IPR019734">
    <property type="entry name" value="TPR_rpt"/>
</dbReference>